<feature type="signal peptide" evidence="2">
    <location>
        <begin position="1"/>
        <end position="21"/>
    </location>
</feature>
<comment type="caution">
    <text evidence="4">The sequence shown here is derived from an EMBL/GenBank/DDBJ whole genome shotgun (WGS) entry which is preliminary data.</text>
</comment>
<dbReference type="Proteomes" id="UP000664857">
    <property type="component" value="Unassembled WGS sequence"/>
</dbReference>
<evidence type="ECO:0000313" key="5">
    <source>
        <dbReference type="Proteomes" id="UP000664857"/>
    </source>
</evidence>
<accession>A0ABS3HVW2</accession>
<evidence type="ECO:0000256" key="2">
    <source>
        <dbReference type="SAM" id="SignalP"/>
    </source>
</evidence>
<dbReference type="EMBL" id="JAFLVX010000024">
    <property type="protein sequence ID" value="MBO0477332.1"/>
    <property type="molecule type" value="Genomic_DNA"/>
</dbReference>
<name>A0ABS3HVW2_9ENTE</name>
<dbReference type="RefSeq" id="WP_206967195.1">
    <property type="nucleotide sequence ID" value="NZ_JAFLVX010000024.1"/>
</dbReference>
<dbReference type="InterPro" id="IPR027994">
    <property type="entry name" value="WxL_dom"/>
</dbReference>
<evidence type="ECO:0000313" key="4">
    <source>
        <dbReference type="EMBL" id="MBO0477332.1"/>
    </source>
</evidence>
<evidence type="ECO:0000259" key="3">
    <source>
        <dbReference type="Pfam" id="PF13731"/>
    </source>
</evidence>
<dbReference type="Pfam" id="PF13731">
    <property type="entry name" value="WxL"/>
    <property type="match status" value="1"/>
</dbReference>
<protein>
    <submittedName>
        <fullName evidence="4">WxL domain-containing protein</fullName>
    </submittedName>
</protein>
<sequence>MKNNQLVKVLGVSLLSVVALAAVNQEVSAAESTDTKGRVSFVEPGGPTDPNGPFALIKPGTYDEWITIKEKEGKQTLDGKFRFSFVPNFEFGSVEVSSTDSYHNLQHTIPYQSYDPVNEKKMFNENDGRDIKHLPPFIQVVNLRGTNAEYKVSVKAGKFIGKTNGKELENTTIQIKDFESRNNVLNQDNENASASSILEAPVAKLPTDGYLSLRSDDSLEIMKTVKGQGKKTDGSASSLVFQKNYDNTKDYETDFIKTSDSVRLFVPASDAPTIGEDYSADVTWTLEDTI</sequence>
<keyword evidence="5" id="KW-1185">Reference proteome</keyword>
<feature type="domain" description="WxL" evidence="3">
    <location>
        <begin position="30"/>
        <end position="289"/>
    </location>
</feature>
<reference evidence="4 5" key="1">
    <citation type="submission" date="2021-03" db="EMBL/GenBank/DDBJ databases">
        <title>Enterococcal diversity collection.</title>
        <authorList>
            <person name="Gilmore M.S."/>
            <person name="Schwartzman J."/>
            <person name="Van Tyne D."/>
            <person name="Martin M."/>
            <person name="Earl A.M."/>
            <person name="Manson A.L."/>
            <person name="Straub T."/>
            <person name="Salamzade R."/>
            <person name="Saavedra J."/>
            <person name="Lebreton F."/>
            <person name="Prichula J."/>
            <person name="Schaufler K."/>
            <person name="Gaca A."/>
            <person name="Sgardioli B."/>
            <person name="Wagenaar J."/>
            <person name="Strong T."/>
        </authorList>
    </citation>
    <scope>NUCLEOTIDE SEQUENCE [LARGE SCALE GENOMIC DNA]</scope>
    <source>
        <strain evidence="4 5">DIV0080</strain>
    </source>
</reference>
<feature type="coiled-coil region" evidence="1">
    <location>
        <begin position="168"/>
        <end position="195"/>
    </location>
</feature>
<keyword evidence="1" id="KW-0175">Coiled coil</keyword>
<keyword evidence="2" id="KW-0732">Signal</keyword>
<evidence type="ECO:0000256" key="1">
    <source>
        <dbReference type="SAM" id="Coils"/>
    </source>
</evidence>
<organism evidence="4 5">
    <name type="scientific">Candidatus Vagococcus giribetii</name>
    <dbReference type="NCBI Taxonomy" id="2230876"/>
    <lineage>
        <taxon>Bacteria</taxon>
        <taxon>Bacillati</taxon>
        <taxon>Bacillota</taxon>
        <taxon>Bacilli</taxon>
        <taxon>Lactobacillales</taxon>
        <taxon>Enterococcaceae</taxon>
        <taxon>Vagococcus</taxon>
    </lineage>
</organism>
<proteinExistence type="predicted"/>
<feature type="chain" id="PRO_5046817084" evidence="2">
    <location>
        <begin position="22"/>
        <end position="290"/>
    </location>
</feature>
<gene>
    <name evidence="4" type="ORF">DOK76_09625</name>
</gene>